<dbReference type="InterPro" id="IPR011047">
    <property type="entry name" value="Quinoprotein_ADH-like_sf"/>
</dbReference>
<organism evidence="2 3">
    <name type="scientific">Larkinella insperata</name>
    <dbReference type="NCBI Taxonomy" id="332158"/>
    <lineage>
        <taxon>Bacteria</taxon>
        <taxon>Pseudomonadati</taxon>
        <taxon>Bacteroidota</taxon>
        <taxon>Cytophagia</taxon>
        <taxon>Cytophagales</taxon>
        <taxon>Spirosomataceae</taxon>
        <taxon>Larkinella</taxon>
    </lineage>
</organism>
<accession>A0ABW3QJ15</accession>
<sequence length="172" mass="19528">MRNFLSIFFILLCLLSGCKKRQPDIDPVTPPATYTLYGSDELTCYAINASTGLKRWVFKSEYSLVGPPHVKNGMVFLKTEESLFALDAVTGTKRWESKTRPVLFTITDKVVYIVNSKRKLYALDAITGTKKWEFTSDLNGTAYTMSPTIANGLVYWVPMQIQSMLLMQYRAQ</sequence>
<dbReference type="RefSeq" id="WP_265992372.1">
    <property type="nucleotide sequence ID" value="NZ_CP110973.1"/>
</dbReference>
<evidence type="ECO:0000259" key="1">
    <source>
        <dbReference type="Pfam" id="PF13360"/>
    </source>
</evidence>
<dbReference type="PANTHER" id="PTHR34512">
    <property type="entry name" value="CELL SURFACE PROTEIN"/>
    <property type="match status" value="1"/>
</dbReference>
<dbReference type="PANTHER" id="PTHR34512:SF30">
    <property type="entry name" value="OUTER MEMBRANE PROTEIN ASSEMBLY FACTOR BAMB"/>
    <property type="match status" value="1"/>
</dbReference>
<dbReference type="SMART" id="SM00564">
    <property type="entry name" value="PQQ"/>
    <property type="match status" value="3"/>
</dbReference>
<evidence type="ECO:0000313" key="3">
    <source>
        <dbReference type="Proteomes" id="UP001597116"/>
    </source>
</evidence>
<dbReference type="Gene3D" id="2.40.10.480">
    <property type="match status" value="1"/>
</dbReference>
<name>A0ABW3QJ15_9BACT</name>
<proteinExistence type="predicted"/>
<dbReference type="InterPro" id="IPR002372">
    <property type="entry name" value="PQQ_rpt_dom"/>
</dbReference>
<dbReference type="Pfam" id="PF13360">
    <property type="entry name" value="PQQ_2"/>
    <property type="match status" value="1"/>
</dbReference>
<feature type="domain" description="Pyrrolo-quinoline quinone repeat" evidence="1">
    <location>
        <begin position="34"/>
        <end position="157"/>
    </location>
</feature>
<dbReference type="InterPro" id="IPR018391">
    <property type="entry name" value="PQQ_b-propeller_rpt"/>
</dbReference>
<dbReference type="Proteomes" id="UP001597116">
    <property type="component" value="Unassembled WGS sequence"/>
</dbReference>
<dbReference type="Gene3D" id="2.40.128.630">
    <property type="match status" value="1"/>
</dbReference>
<dbReference type="PROSITE" id="PS51257">
    <property type="entry name" value="PROKAR_LIPOPROTEIN"/>
    <property type="match status" value="1"/>
</dbReference>
<dbReference type="SUPFAM" id="SSF50998">
    <property type="entry name" value="Quinoprotein alcohol dehydrogenase-like"/>
    <property type="match status" value="1"/>
</dbReference>
<protein>
    <submittedName>
        <fullName evidence="2">PQQ-binding-like beta-propeller repeat protein</fullName>
    </submittedName>
</protein>
<reference evidence="3" key="1">
    <citation type="journal article" date="2019" name="Int. J. Syst. Evol. Microbiol.">
        <title>The Global Catalogue of Microorganisms (GCM) 10K type strain sequencing project: providing services to taxonomists for standard genome sequencing and annotation.</title>
        <authorList>
            <consortium name="The Broad Institute Genomics Platform"/>
            <consortium name="The Broad Institute Genome Sequencing Center for Infectious Disease"/>
            <person name="Wu L."/>
            <person name="Ma J."/>
        </authorList>
    </citation>
    <scope>NUCLEOTIDE SEQUENCE [LARGE SCALE GENOMIC DNA]</scope>
    <source>
        <strain evidence="3">CCUG 55608</strain>
    </source>
</reference>
<evidence type="ECO:0000313" key="2">
    <source>
        <dbReference type="EMBL" id="MFD1141868.1"/>
    </source>
</evidence>
<dbReference type="EMBL" id="JBHTLP010000008">
    <property type="protein sequence ID" value="MFD1141868.1"/>
    <property type="molecule type" value="Genomic_DNA"/>
</dbReference>
<gene>
    <name evidence="2" type="ORF">ACFQ4C_12145</name>
</gene>
<comment type="caution">
    <text evidence="2">The sequence shown here is derived from an EMBL/GenBank/DDBJ whole genome shotgun (WGS) entry which is preliminary data.</text>
</comment>
<keyword evidence="3" id="KW-1185">Reference proteome</keyword>